<dbReference type="EMBL" id="UINC01080230">
    <property type="protein sequence ID" value="SVC22974.1"/>
    <property type="molecule type" value="Genomic_DNA"/>
</dbReference>
<sequence length="59" mass="6957">MQKHCLICANIIVNLSTKQQKRTKYCSEECGLIANAKHQQYYRNVHNKTQITRRKYGTT</sequence>
<evidence type="ECO:0000313" key="1">
    <source>
        <dbReference type="EMBL" id="SVC22974.1"/>
    </source>
</evidence>
<name>A0A382KDA0_9ZZZZ</name>
<accession>A0A382KDA0</accession>
<dbReference type="AlphaFoldDB" id="A0A382KDA0"/>
<organism evidence="1">
    <name type="scientific">marine metagenome</name>
    <dbReference type="NCBI Taxonomy" id="408172"/>
    <lineage>
        <taxon>unclassified sequences</taxon>
        <taxon>metagenomes</taxon>
        <taxon>ecological metagenomes</taxon>
    </lineage>
</organism>
<feature type="non-terminal residue" evidence="1">
    <location>
        <position position="59"/>
    </location>
</feature>
<gene>
    <name evidence="1" type="ORF">METZ01_LOCUS275828</name>
</gene>
<protein>
    <submittedName>
        <fullName evidence="1">Uncharacterized protein</fullName>
    </submittedName>
</protein>
<reference evidence="1" key="1">
    <citation type="submission" date="2018-05" db="EMBL/GenBank/DDBJ databases">
        <authorList>
            <person name="Lanie J.A."/>
            <person name="Ng W.-L."/>
            <person name="Kazmierczak K.M."/>
            <person name="Andrzejewski T.M."/>
            <person name="Davidsen T.M."/>
            <person name="Wayne K.J."/>
            <person name="Tettelin H."/>
            <person name="Glass J.I."/>
            <person name="Rusch D."/>
            <person name="Podicherti R."/>
            <person name="Tsui H.-C.T."/>
            <person name="Winkler M.E."/>
        </authorList>
    </citation>
    <scope>NUCLEOTIDE SEQUENCE</scope>
</reference>
<proteinExistence type="predicted"/>